<keyword evidence="2" id="KW-0150">Chloroplast</keyword>
<sequence>MSCVSGKIYKNWSCSEFFFFLENKVALEKRGLKVSEEKTSIRHITDGFDFLGFTIQRSKIDAARRNPLVIVKEHDQYSIKFYRTLLKTSPSAKSVDKFKATVKGVFQKNFGSDAKTLIDQLNPIIRGWCQSKQNFHCSRYFQSVNHYIFNLCWRWIHRKHNHKSNKWLKEQYFTSLTEFGFNNHWVFCSPKDKKKILLQPSWFKPFSAYYVVRNNANPDDPLMKEYFIKLDQLRNKAKPLNMFNRKNKLLAEKQGCLCPVCDESLFNGEQLHVHHLVERKEGGSDSYSNLILLQYPCHFRITYGTDEEEWKSLFLNSKHLSSRKEHPPS</sequence>
<keyword evidence="2" id="KW-0808">Transferase</keyword>
<dbReference type="InterPro" id="IPR002711">
    <property type="entry name" value="HNH"/>
</dbReference>
<evidence type="ECO:0000259" key="1">
    <source>
        <dbReference type="SMART" id="SM00507"/>
    </source>
</evidence>
<dbReference type="PANTHER" id="PTHR34047">
    <property type="entry name" value="NUCLEAR INTRON MATURASE 1, MITOCHONDRIAL-RELATED"/>
    <property type="match status" value="1"/>
</dbReference>
<accession>A0A0S2LPM9</accession>
<proteinExistence type="predicted"/>
<keyword evidence="2" id="KW-0378">Hydrolase</keyword>
<evidence type="ECO:0000313" key="2">
    <source>
        <dbReference type="EMBL" id="ALO63096.1"/>
    </source>
</evidence>
<dbReference type="SMART" id="SM00507">
    <property type="entry name" value="HNHc"/>
    <property type="match status" value="1"/>
</dbReference>
<dbReference type="GO" id="GO:0004519">
    <property type="term" value="F:endonuclease activity"/>
    <property type="evidence" value="ECO:0007669"/>
    <property type="project" value="UniProtKB-KW"/>
</dbReference>
<organism evidence="2">
    <name type="scientific">Hafniomonas laevis</name>
    <dbReference type="NCBI Taxonomy" id="436124"/>
    <lineage>
        <taxon>Eukaryota</taxon>
        <taxon>Viridiplantae</taxon>
        <taxon>Chlorophyta</taxon>
        <taxon>core chlorophytes</taxon>
        <taxon>Chlorophyceae</taxon>
        <taxon>CS clade</taxon>
        <taxon>Chlamydomonadales</taxon>
        <taxon>Dunaliellaceae</taxon>
        <taxon>Hafniomonas</taxon>
    </lineage>
</organism>
<dbReference type="RefSeq" id="YP_009184960.1">
    <property type="nucleotide sequence ID" value="NC_028583.1"/>
</dbReference>
<dbReference type="GO" id="GO:0003676">
    <property type="term" value="F:nucleic acid binding"/>
    <property type="evidence" value="ECO:0007669"/>
    <property type="project" value="InterPro"/>
</dbReference>
<keyword evidence="2" id="KW-0540">Nuclease</keyword>
<name>A0A0S2LPM9_9CHLO</name>
<dbReference type="EMBL" id="KT625415">
    <property type="protein sequence ID" value="ALO63096.1"/>
    <property type="molecule type" value="Genomic_DNA"/>
</dbReference>
<dbReference type="CDD" id="cd00085">
    <property type="entry name" value="HNHc"/>
    <property type="match status" value="1"/>
</dbReference>
<dbReference type="AlphaFoldDB" id="A0A0S2LPM9"/>
<keyword evidence="2" id="KW-0255">Endonuclease</keyword>
<keyword evidence="2" id="KW-0934">Plastid</keyword>
<dbReference type="Gene3D" id="1.10.30.50">
    <property type="match status" value="1"/>
</dbReference>
<dbReference type="InterPro" id="IPR051083">
    <property type="entry name" value="GrpII_Intron_Splice-Mob/Def"/>
</dbReference>
<dbReference type="InterPro" id="IPR003615">
    <property type="entry name" value="HNH_nuc"/>
</dbReference>
<gene>
    <name evidence="2" type="primary">orf329</name>
</gene>
<dbReference type="GeneID" id="26378694"/>
<dbReference type="PANTHER" id="PTHR34047:SF8">
    <property type="entry name" value="PROTEIN YKFC"/>
    <property type="match status" value="1"/>
</dbReference>
<protein>
    <submittedName>
        <fullName evidence="2">Putative reverse transcriptase and HNH endonuclease</fullName>
    </submittedName>
</protein>
<dbReference type="Pfam" id="PF08388">
    <property type="entry name" value="GIIM"/>
    <property type="match status" value="1"/>
</dbReference>
<feature type="domain" description="HNH nuclease" evidence="1">
    <location>
        <begin position="245"/>
        <end position="299"/>
    </location>
</feature>
<keyword evidence="2" id="KW-0548">Nucleotidyltransferase</keyword>
<dbReference type="Pfam" id="PF01844">
    <property type="entry name" value="HNH"/>
    <property type="match status" value="1"/>
</dbReference>
<geneLocation type="chloroplast" evidence="2"/>
<dbReference type="GO" id="GO:0003964">
    <property type="term" value="F:RNA-directed DNA polymerase activity"/>
    <property type="evidence" value="ECO:0007669"/>
    <property type="project" value="UniProtKB-KW"/>
</dbReference>
<reference evidence="2" key="1">
    <citation type="journal article" date="2015" name="BMC Evol. Biol.">
        <title>Chloroplast phylogenomic analysis of chlorophyte green algae identifies a novel lineage sister to the Sphaeropleales (Chlorophyceae).</title>
        <authorList>
            <person name="Lemieux C."/>
            <person name="Vincent A.T."/>
            <person name="Labarre A."/>
            <person name="Otis C."/>
            <person name="Turmel M."/>
        </authorList>
    </citation>
    <scope>NUCLEOTIDE SEQUENCE</scope>
</reference>
<dbReference type="GO" id="GO:0008270">
    <property type="term" value="F:zinc ion binding"/>
    <property type="evidence" value="ECO:0007669"/>
    <property type="project" value="InterPro"/>
</dbReference>
<keyword evidence="2" id="KW-0695">RNA-directed DNA polymerase</keyword>
<dbReference type="InterPro" id="IPR013597">
    <property type="entry name" value="Mat_intron_G2"/>
</dbReference>